<organism evidence="9 10">
    <name type="scientific">Vasconcelosia minhoensis LEGE 07310</name>
    <dbReference type="NCBI Taxonomy" id="915328"/>
    <lineage>
        <taxon>Bacteria</taxon>
        <taxon>Bacillati</taxon>
        <taxon>Cyanobacteriota</taxon>
        <taxon>Cyanophyceae</taxon>
        <taxon>Nodosilineales</taxon>
        <taxon>Cymatolegaceae</taxon>
        <taxon>Vasconcelosia</taxon>
        <taxon>Vasconcelosia minhoensis</taxon>
    </lineage>
</organism>
<keyword evidence="3" id="KW-0813">Transport</keyword>
<comment type="caution">
    <text evidence="9">The sequence shown here is derived from an EMBL/GenBank/DDBJ whole genome shotgun (WGS) entry which is preliminary data.</text>
</comment>
<comment type="subcellular location">
    <subcellularLocation>
        <location evidence="1">Cell membrane</location>
        <topology evidence="1">Multi-pass membrane protein</topology>
    </subcellularLocation>
</comment>
<dbReference type="Gene3D" id="1.20.1530.20">
    <property type="match status" value="1"/>
</dbReference>
<dbReference type="GO" id="GO:0015105">
    <property type="term" value="F:arsenite transmembrane transporter activity"/>
    <property type="evidence" value="ECO:0007669"/>
    <property type="project" value="TreeGrafter"/>
</dbReference>
<dbReference type="Pfam" id="PF01758">
    <property type="entry name" value="SBF"/>
    <property type="match status" value="1"/>
</dbReference>
<keyword evidence="7 8" id="KW-0472">Membrane</keyword>
<feature type="transmembrane region" description="Helical" evidence="8">
    <location>
        <begin position="35"/>
        <end position="53"/>
    </location>
</feature>
<feature type="transmembrane region" description="Helical" evidence="8">
    <location>
        <begin position="121"/>
        <end position="139"/>
    </location>
</feature>
<evidence type="ECO:0000256" key="3">
    <source>
        <dbReference type="ARBA" id="ARBA00022448"/>
    </source>
</evidence>
<feature type="transmembrane region" description="Helical" evidence="8">
    <location>
        <begin position="159"/>
        <end position="179"/>
    </location>
</feature>
<sequence>MTWFERFQPLLILLSVALGLGLSLIEGTAAIADRWILPLLAVMLYAAFLSISLRHFGSAFNDYRVTVASLAINFLWTPLLTWGLGALFFPDAPDLRVGLLMLLVTPCTDWYLVFTGIAKGNVGLATALLPLNFVLQMGLPPVYLAVFAQSLVGLNLWVLGARVVTVLSVPLALVSQVLLRLRTRTSP</sequence>
<dbReference type="InterPro" id="IPR002657">
    <property type="entry name" value="BilAc:Na_symport/Acr3"/>
</dbReference>
<feature type="transmembrane region" description="Helical" evidence="8">
    <location>
        <begin position="65"/>
        <end position="89"/>
    </location>
</feature>
<reference evidence="9" key="1">
    <citation type="submission" date="2020-10" db="EMBL/GenBank/DDBJ databases">
        <authorList>
            <person name="Castelo-Branco R."/>
            <person name="Eusebio N."/>
            <person name="Adriana R."/>
            <person name="Vieira A."/>
            <person name="Brugerolle De Fraissinette N."/>
            <person name="Rezende De Castro R."/>
            <person name="Schneider M.P."/>
            <person name="Vasconcelos V."/>
            <person name="Leao P.N."/>
        </authorList>
    </citation>
    <scope>NUCLEOTIDE SEQUENCE</scope>
    <source>
        <strain evidence="9">LEGE 07310</strain>
    </source>
</reference>
<keyword evidence="5 8" id="KW-0812">Transmembrane</keyword>
<keyword evidence="4" id="KW-1003">Cell membrane</keyword>
<protein>
    <submittedName>
        <fullName evidence="9">Arsenic resistance protein</fullName>
    </submittedName>
</protein>
<keyword evidence="10" id="KW-1185">Reference proteome</keyword>
<gene>
    <name evidence="9" type="ORF">IQ241_21180</name>
</gene>
<name>A0A8J7DS73_9CYAN</name>
<dbReference type="Proteomes" id="UP000636505">
    <property type="component" value="Unassembled WGS sequence"/>
</dbReference>
<accession>A0A8J7DS73</accession>
<evidence type="ECO:0000313" key="9">
    <source>
        <dbReference type="EMBL" id="MBE9079774.1"/>
    </source>
</evidence>
<dbReference type="GO" id="GO:0015297">
    <property type="term" value="F:antiporter activity"/>
    <property type="evidence" value="ECO:0007669"/>
    <property type="project" value="InterPro"/>
</dbReference>
<dbReference type="GO" id="GO:0005886">
    <property type="term" value="C:plasma membrane"/>
    <property type="evidence" value="ECO:0007669"/>
    <property type="project" value="UniProtKB-SubCell"/>
</dbReference>
<dbReference type="GO" id="GO:0015104">
    <property type="term" value="F:antimonite transmembrane transporter activity"/>
    <property type="evidence" value="ECO:0007669"/>
    <property type="project" value="TreeGrafter"/>
</dbReference>
<evidence type="ECO:0000256" key="8">
    <source>
        <dbReference type="SAM" id="Phobius"/>
    </source>
</evidence>
<comment type="similarity">
    <text evidence="2">Belongs to the arsenical resistance-3 (ACR3) (TC 2.A.59) family.</text>
</comment>
<dbReference type="AlphaFoldDB" id="A0A8J7DS73"/>
<dbReference type="PANTHER" id="PTHR43057">
    <property type="entry name" value="ARSENITE EFFLUX TRANSPORTER"/>
    <property type="match status" value="1"/>
</dbReference>
<evidence type="ECO:0000256" key="2">
    <source>
        <dbReference type="ARBA" id="ARBA00010110"/>
    </source>
</evidence>
<dbReference type="PANTHER" id="PTHR43057:SF1">
    <property type="entry name" value="ARSENICAL-RESISTANCE PROTEIN 3"/>
    <property type="match status" value="1"/>
</dbReference>
<evidence type="ECO:0000256" key="5">
    <source>
        <dbReference type="ARBA" id="ARBA00022692"/>
    </source>
</evidence>
<dbReference type="InterPro" id="IPR038770">
    <property type="entry name" value="Na+/solute_symporter_sf"/>
</dbReference>
<evidence type="ECO:0000313" key="10">
    <source>
        <dbReference type="Proteomes" id="UP000636505"/>
    </source>
</evidence>
<evidence type="ECO:0000256" key="1">
    <source>
        <dbReference type="ARBA" id="ARBA00004651"/>
    </source>
</evidence>
<dbReference type="RefSeq" id="WP_193911065.1">
    <property type="nucleotide sequence ID" value="NZ_JADEXG010000067.1"/>
</dbReference>
<dbReference type="EMBL" id="JADEXG010000067">
    <property type="protein sequence ID" value="MBE9079774.1"/>
    <property type="molecule type" value="Genomic_DNA"/>
</dbReference>
<evidence type="ECO:0000256" key="6">
    <source>
        <dbReference type="ARBA" id="ARBA00022989"/>
    </source>
</evidence>
<dbReference type="InterPro" id="IPR004706">
    <property type="entry name" value="Arsenical-R_Acr3"/>
</dbReference>
<proteinExistence type="inferred from homology"/>
<evidence type="ECO:0000256" key="7">
    <source>
        <dbReference type="ARBA" id="ARBA00023136"/>
    </source>
</evidence>
<feature type="transmembrane region" description="Helical" evidence="8">
    <location>
        <begin position="95"/>
        <end position="114"/>
    </location>
</feature>
<keyword evidence="6 8" id="KW-1133">Transmembrane helix</keyword>
<evidence type="ECO:0000256" key="4">
    <source>
        <dbReference type="ARBA" id="ARBA00022475"/>
    </source>
</evidence>